<dbReference type="KEGG" id="rba:RB12583"/>
<dbReference type="AlphaFoldDB" id="Q7UIE6"/>
<name>Q7UIE6_RHOBA</name>
<dbReference type="STRING" id="243090.RB12583"/>
<keyword evidence="2" id="KW-1185">Reference proteome</keyword>
<reference evidence="1 2" key="1">
    <citation type="journal article" date="2003" name="Proc. Natl. Acad. Sci. U.S.A.">
        <title>Complete genome sequence of the marine planctomycete Pirellula sp. strain 1.</title>
        <authorList>
            <person name="Gloeckner F.O."/>
            <person name="Kube M."/>
            <person name="Bauer M."/>
            <person name="Teeling H."/>
            <person name="Lombardot T."/>
            <person name="Ludwig W."/>
            <person name="Gade D."/>
            <person name="Beck A."/>
            <person name="Borzym K."/>
            <person name="Heitmann K."/>
            <person name="Rabus R."/>
            <person name="Schlesner H."/>
            <person name="Amann R."/>
            <person name="Reinhardt R."/>
        </authorList>
    </citation>
    <scope>NUCLEOTIDE SEQUENCE [LARGE SCALE GENOMIC DNA]</scope>
    <source>
        <strain evidence="2">DSM 10527 / NCIMB 13988 / SH1</strain>
    </source>
</reference>
<gene>
    <name evidence="1" type="ordered locus">RB12583</name>
</gene>
<dbReference type="HOGENOM" id="CLU_2828355_0_0_0"/>
<evidence type="ECO:0000313" key="1">
    <source>
        <dbReference type="EMBL" id="CAD77668.1"/>
    </source>
</evidence>
<accession>Q7UIE6</accession>
<dbReference type="PATRIC" id="fig|243090.15.peg.6100"/>
<evidence type="ECO:0000313" key="2">
    <source>
        <dbReference type="Proteomes" id="UP000001025"/>
    </source>
</evidence>
<sequence length="66" mass="6840">MTLGLSERSLAGLLFLATTVSVGGATRDLLAEDPSSENTHVVMASDVQWQSLNPNRGDAAPKAGTL</sequence>
<dbReference type="Proteomes" id="UP000001025">
    <property type="component" value="Chromosome"/>
</dbReference>
<dbReference type="EMBL" id="BX294155">
    <property type="protein sequence ID" value="CAD77668.1"/>
    <property type="molecule type" value="Genomic_DNA"/>
</dbReference>
<protein>
    <submittedName>
        <fullName evidence="1">Uncharacterized protein</fullName>
    </submittedName>
</protein>
<organism evidence="1 2">
    <name type="scientific">Rhodopirellula baltica (strain DSM 10527 / NCIMB 13988 / SH1)</name>
    <dbReference type="NCBI Taxonomy" id="243090"/>
    <lineage>
        <taxon>Bacteria</taxon>
        <taxon>Pseudomonadati</taxon>
        <taxon>Planctomycetota</taxon>
        <taxon>Planctomycetia</taxon>
        <taxon>Pirellulales</taxon>
        <taxon>Pirellulaceae</taxon>
        <taxon>Rhodopirellula</taxon>
    </lineage>
</organism>
<dbReference type="InParanoid" id="Q7UIE6"/>
<dbReference type="EnsemblBacteria" id="CAD77668">
    <property type="protein sequence ID" value="CAD77668"/>
    <property type="gene ID" value="RB12583"/>
</dbReference>
<dbReference type="RefSeq" id="WP_011123812.1">
    <property type="nucleotide sequence ID" value="NC_005027.1"/>
</dbReference>
<proteinExistence type="predicted"/>